<keyword evidence="3" id="KW-0349">Heme</keyword>
<dbReference type="SUPFAM" id="SSF81648">
    <property type="entry name" value="a domain/subunit of cytochrome bc1 complex (Ubiquinol-cytochrome c reductase)"/>
    <property type="match status" value="1"/>
</dbReference>
<feature type="transmembrane region" description="Helical" evidence="10">
    <location>
        <begin position="34"/>
        <end position="62"/>
    </location>
</feature>
<evidence type="ECO:0000256" key="3">
    <source>
        <dbReference type="ARBA" id="ARBA00022617"/>
    </source>
</evidence>
<keyword evidence="4 10" id="KW-0812">Transmembrane</keyword>
<name>A0A1F7RQT5_9BACT</name>
<evidence type="ECO:0000256" key="4">
    <source>
        <dbReference type="ARBA" id="ARBA00022692"/>
    </source>
</evidence>
<keyword evidence="8" id="KW-0408">Iron</keyword>
<feature type="domain" description="Cytochrome b/b6 N-terminal region profile" evidence="11">
    <location>
        <begin position="5"/>
        <end position="217"/>
    </location>
</feature>
<evidence type="ECO:0000256" key="9">
    <source>
        <dbReference type="ARBA" id="ARBA00023136"/>
    </source>
</evidence>
<evidence type="ECO:0000256" key="7">
    <source>
        <dbReference type="ARBA" id="ARBA00022989"/>
    </source>
</evidence>
<dbReference type="InterPro" id="IPR036150">
    <property type="entry name" value="Cyt_b/b6_C_sf"/>
</dbReference>
<dbReference type="InterPro" id="IPR016174">
    <property type="entry name" value="Di-haem_cyt_TM"/>
</dbReference>
<sequence length="356" mass="41124">MRQKIKDGWEERVGLKELIRTKLKEYKVPKGVNIFYTLGIVTLLAYMVQAVSGYFLLIYYIPHPDYAFKSIQDMMNIVPFGWFPRMIHIVVSNLMVVVIILHLVSIFVMLSYKKPRELTWVAGVCLLFITLIFCLSGYLLPWSQRSFWATTIVTNIPTAFPVIGEYIANVLRGGDNVSGITLSRFFALHIAFLPPIFLSIVGFHMFLVRRLGLSTPPFSASGESLSKPNDGYPFYPYFFLKQVFMIMVFFTVVFFMITFMPTLFLPEAANTPADPLKTPLRIKPEWYFLAPYQMFKIIPNKFFGISLQILLAVIFLFWPFVDTKEEKNILKRPLLIVLLIIVLTAWAVLTLWGRYS</sequence>
<dbReference type="PANTHER" id="PTHR19271">
    <property type="entry name" value="CYTOCHROME B"/>
    <property type="match status" value="1"/>
</dbReference>
<feature type="transmembrane region" description="Helical" evidence="10">
    <location>
        <begin position="234"/>
        <end position="257"/>
    </location>
</feature>
<dbReference type="PROSITE" id="PS51002">
    <property type="entry name" value="CYTB_NTER"/>
    <property type="match status" value="1"/>
</dbReference>
<evidence type="ECO:0000259" key="12">
    <source>
        <dbReference type="PROSITE" id="PS51003"/>
    </source>
</evidence>
<dbReference type="InterPro" id="IPR005798">
    <property type="entry name" value="Cyt_b/b6_C"/>
</dbReference>
<feature type="transmembrane region" description="Helical" evidence="10">
    <location>
        <begin position="185"/>
        <end position="207"/>
    </location>
</feature>
<evidence type="ECO:0000256" key="6">
    <source>
        <dbReference type="ARBA" id="ARBA00022982"/>
    </source>
</evidence>
<evidence type="ECO:0000313" key="14">
    <source>
        <dbReference type="Proteomes" id="UP000178797"/>
    </source>
</evidence>
<feature type="transmembrane region" description="Helical" evidence="10">
    <location>
        <begin position="302"/>
        <end position="321"/>
    </location>
</feature>
<evidence type="ECO:0000256" key="8">
    <source>
        <dbReference type="ARBA" id="ARBA00023004"/>
    </source>
</evidence>
<dbReference type="GO" id="GO:0022904">
    <property type="term" value="P:respiratory electron transport chain"/>
    <property type="evidence" value="ECO:0007669"/>
    <property type="project" value="InterPro"/>
</dbReference>
<dbReference type="SUPFAM" id="SSF81342">
    <property type="entry name" value="Transmembrane di-heme cytochromes"/>
    <property type="match status" value="1"/>
</dbReference>
<keyword evidence="9 10" id="KW-0472">Membrane</keyword>
<evidence type="ECO:0000259" key="11">
    <source>
        <dbReference type="PROSITE" id="PS51002"/>
    </source>
</evidence>
<keyword evidence="6" id="KW-0249">Electron transport</keyword>
<feature type="transmembrane region" description="Helical" evidence="10">
    <location>
        <begin position="333"/>
        <end position="352"/>
    </location>
</feature>
<dbReference type="EMBL" id="MGDE01000234">
    <property type="protein sequence ID" value="OGL43247.1"/>
    <property type="molecule type" value="Genomic_DNA"/>
</dbReference>
<dbReference type="Gene3D" id="1.20.810.10">
    <property type="entry name" value="Cytochrome Bc1 Complex, Chain C"/>
    <property type="match status" value="1"/>
</dbReference>
<comment type="caution">
    <text evidence="13">The sequence shown here is derived from an EMBL/GenBank/DDBJ whole genome shotgun (WGS) entry which is preliminary data.</text>
</comment>
<keyword evidence="7 10" id="KW-1133">Transmembrane helix</keyword>
<dbReference type="GO" id="GO:0016020">
    <property type="term" value="C:membrane"/>
    <property type="evidence" value="ECO:0007669"/>
    <property type="project" value="UniProtKB-SubCell"/>
</dbReference>
<dbReference type="InterPro" id="IPR027387">
    <property type="entry name" value="Cytb/b6-like_sf"/>
</dbReference>
<evidence type="ECO:0000313" key="13">
    <source>
        <dbReference type="EMBL" id="OGL43247.1"/>
    </source>
</evidence>
<keyword evidence="5" id="KW-0479">Metal-binding</keyword>
<evidence type="ECO:0008006" key="15">
    <source>
        <dbReference type="Google" id="ProtNLM"/>
    </source>
</evidence>
<accession>A0A1F7RQT5</accession>
<dbReference type="InterPro" id="IPR005797">
    <property type="entry name" value="Cyt_b/b6_N"/>
</dbReference>
<dbReference type="GO" id="GO:0046872">
    <property type="term" value="F:metal ion binding"/>
    <property type="evidence" value="ECO:0007669"/>
    <property type="project" value="UniProtKB-KW"/>
</dbReference>
<gene>
    <name evidence="13" type="ORF">A2W05_07725</name>
</gene>
<keyword evidence="2" id="KW-0813">Transport</keyword>
<dbReference type="PROSITE" id="PS51003">
    <property type="entry name" value="CYTB_CTER"/>
    <property type="match status" value="1"/>
</dbReference>
<organism evidence="13 14">
    <name type="scientific">Candidatus Schekmanbacteria bacterium RBG_16_38_10</name>
    <dbReference type="NCBI Taxonomy" id="1817879"/>
    <lineage>
        <taxon>Bacteria</taxon>
        <taxon>Candidatus Schekmaniibacteriota</taxon>
    </lineage>
</organism>
<feature type="transmembrane region" description="Helical" evidence="10">
    <location>
        <begin position="82"/>
        <end position="108"/>
    </location>
</feature>
<dbReference type="Pfam" id="PF00033">
    <property type="entry name" value="Cytochrome_B"/>
    <property type="match status" value="1"/>
</dbReference>
<protein>
    <recommendedName>
        <fullName evidence="15">Cytochrome bc complex cytochrome b subunit</fullName>
    </recommendedName>
</protein>
<reference evidence="13 14" key="1">
    <citation type="journal article" date="2016" name="Nat. Commun.">
        <title>Thousands of microbial genomes shed light on interconnected biogeochemical processes in an aquifer system.</title>
        <authorList>
            <person name="Anantharaman K."/>
            <person name="Brown C.T."/>
            <person name="Hug L.A."/>
            <person name="Sharon I."/>
            <person name="Castelle C.J."/>
            <person name="Probst A.J."/>
            <person name="Thomas B.C."/>
            <person name="Singh A."/>
            <person name="Wilkins M.J."/>
            <person name="Karaoz U."/>
            <person name="Brodie E.L."/>
            <person name="Williams K.H."/>
            <person name="Hubbard S.S."/>
            <person name="Banfield J.F."/>
        </authorList>
    </citation>
    <scope>NUCLEOTIDE SEQUENCE [LARGE SCALE GENOMIC DNA]</scope>
</reference>
<dbReference type="GO" id="GO:0016491">
    <property type="term" value="F:oxidoreductase activity"/>
    <property type="evidence" value="ECO:0007669"/>
    <property type="project" value="InterPro"/>
</dbReference>
<evidence type="ECO:0000256" key="2">
    <source>
        <dbReference type="ARBA" id="ARBA00022448"/>
    </source>
</evidence>
<dbReference type="GO" id="GO:0009055">
    <property type="term" value="F:electron transfer activity"/>
    <property type="evidence" value="ECO:0007669"/>
    <property type="project" value="InterPro"/>
</dbReference>
<evidence type="ECO:0000256" key="1">
    <source>
        <dbReference type="ARBA" id="ARBA00004141"/>
    </source>
</evidence>
<dbReference type="Proteomes" id="UP000178797">
    <property type="component" value="Unassembled WGS sequence"/>
</dbReference>
<proteinExistence type="predicted"/>
<feature type="transmembrane region" description="Helical" evidence="10">
    <location>
        <begin position="146"/>
        <end position="164"/>
    </location>
</feature>
<comment type="subcellular location">
    <subcellularLocation>
        <location evidence="1">Membrane</location>
        <topology evidence="1">Multi-pass membrane protein</topology>
    </subcellularLocation>
</comment>
<evidence type="ECO:0000256" key="5">
    <source>
        <dbReference type="ARBA" id="ARBA00022723"/>
    </source>
</evidence>
<dbReference type="Pfam" id="PF00032">
    <property type="entry name" value="Cytochrom_B_C"/>
    <property type="match status" value="1"/>
</dbReference>
<feature type="domain" description="Cytochrome b/b6 C-terminal region profile" evidence="12">
    <location>
        <begin position="224"/>
        <end position="356"/>
    </location>
</feature>
<evidence type="ECO:0000256" key="10">
    <source>
        <dbReference type="SAM" id="Phobius"/>
    </source>
</evidence>
<dbReference type="AlphaFoldDB" id="A0A1F7RQT5"/>
<feature type="transmembrane region" description="Helical" evidence="10">
    <location>
        <begin position="120"/>
        <end position="140"/>
    </location>
</feature>
<dbReference type="PANTHER" id="PTHR19271:SF16">
    <property type="entry name" value="CYTOCHROME B"/>
    <property type="match status" value="1"/>
</dbReference>